<evidence type="ECO:0000313" key="5">
    <source>
        <dbReference type="EMBL" id="ROT97675.1"/>
    </source>
</evidence>
<accession>A0A3N2QRM5</accession>
<comment type="cofactor">
    <cofactor evidence="1">
        <name>Mg(2+)</name>
        <dbReference type="ChEBI" id="CHEBI:18420"/>
    </cofactor>
</comment>
<dbReference type="InterPro" id="IPR020084">
    <property type="entry name" value="NUDIX_hydrolase_CS"/>
</dbReference>
<feature type="domain" description="Nudix hydrolase" evidence="4">
    <location>
        <begin position="79"/>
        <end position="219"/>
    </location>
</feature>
<dbReference type="AlphaFoldDB" id="A0A3N2QRM5"/>
<gene>
    <name evidence="5" type="ORF">EAT49_17870</name>
</gene>
<dbReference type="InterPro" id="IPR015797">
    <property type="entry name" value="NUDIX_hydrolase-like_dom_sf"/>
</dbReference>
<evidence type="ECO:0000259" key="4">
    <source>
        <dbReference type="PROSITE" id="PS51462"/>
    </source>
</evidence>
<protein>
    <submittedName>
        <fullName evidence="5">NUDIX domain-containing protein</fullName>
    </submittedName>
</protein>
<dbReference type="SUPFAM" id="SSF55811">
    <property type="entry name" value="Nudix"/>
    <property type="match status" value="1"/>
</dbReference>
<dbReference type="PROSITE" id="PS00893">
    <property type="entry name" value="NUDIX_BOX"/>
    <property type="match status" value="1"/>
</dbReference>
<evidence type="ECO:0000313" key="6">
    <source>
        <dbReference type="Proteomes" id="UP000268016"/>
    </source>
</evidence>
<name>A0A3N2QRM5_9RHOB</name>
<dbReference type="PROSITE" id="PS51462">
    <property type="entry name" value="NUDIX"/>
    <property type="match status" value="1"/>
</dbReference>
<dbReference type="Gene3D" id="3.90.79.10">
    <property type="entry name" value="Nucleoside Triphosphate Pyrophosphohydrolase"/>
    <property type="match status" value="1"/>
</dbReference>
<dbReference type="Pfam" id="PF00293">
    <property type="entry name" value="NUDIX"/>
    <property type="match status" value="1"/>
</dbReference>
<dbReference type="InterPro" id="IPR000086">
    <property type="entry name" value="NUDIX_hydrolase_dom"/>
</dbReference>
<evidence type="ECO:0000256" key="1">
    <source>
        <dbReference type="ARBA" id="ARBA00001946"/>
    </source>
</evidence>
<comment type="caution">
    <text evidence="5">The sequence shown here is derived from an EMBL/GenBank/DDBJ whole genome shotgun (WGS) entry which is preliminary data.</text>
</comment>
<evidence type="ECO:0000256" key="3">
    <source>
        <dbReference type="SAM" id="MobiDB-lite"/>
    </source>
</evidence>
<keyword evidence="2" id="KW-0378">Hydrolase</keyword>
<reference evidence="5 6" key="1">
    <citation type="submission" date="2018-10" db="EMBL/GenBank/DDBJ databases">
        <title>Histidinibacterium lentulum gen. nov., sp. nov., a marine bacterium from the culture broth of Picochlorum sp. 122.</title>
        <authorList>
            <person name="Wang G."/>
        </authorList>
    </citation>
    <scope>NUCLEOTIDE SEQUENCE [LARGE SCALE GENOMIC DNA]</scope>
    <source>
        <strain evidence="5 6">B17</strain>
    </source>
</reference>
<dbReference type="EMBL" id="RDRB01000011">
    <property type="protein sequence ID" value="ROT97675.1"/>
    <property type="molecule type" value="Genomic_DNA"/>
</dbReference>
<feature type="region of interest" description="Disordered" evidence="3">
    <location>
        <begin position="1"/>
        <end position="77"/>
    </location>
</feature>
<feature type="compositionally biased region" description="Low complexity" evidence="3">
    <location>
        <begin position="22"/>
        <end position="31"/>
    </location>
</feature>
<dbReference type="Proteomes" id="UP000268016">
    <property type="component" value="Unassembled WGS sequence"/>
</dbReference>
<organism evidence="5 6">
    <name type="scientific">Histidinibacterium lentulum</name>
    <dbReference type="NCBI Taxonomy" id="2480588"/>
    <lineage>
        <taxon>Bacteria</taxon>
        <taxon>Pseudomonadati</taxon>
        <taxon>Pseudomonadota</taxon>
        <taxon>Alphaproteobacteria</taxon>
        <taxon>Rhodobacterales</taxon>
        <taxon>Paracoccaceae</taxon>
        <taxon>Histidinibacterium</taxon>
    </lineage>
</organism>
<feature type="compositionally biased region" description="Polar residues" evidence="3">
    <location>
        <begin position="1"/>
        <end position="10"/>
    </location>
</feature>
<dbReference type="GO" id="GO:0016787">
    <property type="term" value="F:hydrolase activity"/>
    <property type="evidence" value="ECO:0007669"/>
    <property type="project" value="UniProtKB-KW"/>
</dbReference>
<sequence>MAPVSVTSTGWRRPWATMEPMSSASASSSMAERSRRKASGSMSDRRRKAGSVRESASSRGLVMGASRWKGREGRQGEVKEGQGVRAVAFEGAKGLVLLGDRALVLLRDEGVPWAGMWDLPGGGREGAESPWETLGREVEEEVGLGIDGAEVLWRHRGESAVRPGAVVWFFVLRLGEGAVRELLFGEEGTAWALMAPAKVMGLERLVPAHRPRLERYLALAGAWGRPVAEEAWDAV</sequence>
<keyword evidence="6" id="KW-1185">Reference proteome</keyword>
<proteinExistence type="predicted"/>
<evidence type="ECO:0000256" key="2">
    <source>
        <dbReference type="ARBA" id="ARBA00022801"/>
    </source>
</evidence>